<dbReference type="InterPro" id="IPR037700">
    <property type="entry name" value="NUP88/NUP82"/>
</dbReference>
<evidence type="ECO:0000256" key="6">
    <source>
        <dbReference type="ARBA" id="ARBA00023132"/>
    </source>
</evidence>
<evidence type="ECO:0000313" key="11">
    <source>
        <dbReference type="Proteomes" id="UP000269793"/>
    </source>
</evidence>
<feature type="region of interest" description="Disordered" evidence="9">
    <location>
        <begin position="685"/>
        <end position="707"/>
    </location>
</feature>
<dbReference type="OrthoDB" id="341482at2759"/>
<proteinExistence type="predicted"/>
<organism evidence="10 11">
    <name type="scientific">Malassezia restricta (strain ATCC 96810 / NBRC 103918 / CBS 7877)</name>
    <name type="common">Seborrheic dermatitis infection agent</name>
    <dbReference type="NCBI Taxonomy" id="425264"/>
    <lineage>
        <taxon>Eukaryota</taxon>
        <taxon>Fungi</taxon>
        <taxon>Dikarya</taxon>
        <taxon>Basidiomycota</taxon>
        <taxon>Ustilaginomycotina</taxon>
        <taxon>Malasseziomycetes</taxon>
        <taxon>Malasseziales</taxon>
        <taxon>Malasseziaceae</taxon>
        <taxon>Malassezia</taxon>
    </lineage>
</organism>
<feature type="compositionally biased region" description="Basic and acidic residues" evidence="9">
    <location>
        <begin position="692"/>
        <end position="707"/>
    </location>
</feature>
<keyword evidence="8" id="KW-0175">Coiled coil</keyword>
<keyword evidence="3" id="KW-0509">mRNA transport</keyword>
<dbReference type="AlphaFoldDB" id="A0A3G2S846"/>
<dbReference type="GO" id="GO:0017056">
    <property type="term" value="F:structural constituent of nuclear pore"/>
    <property type="evidence" value="ECO:0007669"/>
    <property type="project" value="InterPro"/>
</dbReference>
<evidence type="ECO:0000256" key="2">
    <source>
        <dbReference type="ARBA" id="ARBA00022448"/>
    </source>
</evidence>
<dbReference type="GO" id="GO:0005643">
    <property type="term" value="C:nuclear pore"/>
    <property type="evidence" value="ECO:0007669"/>
    <property type="project" value="UniProtKB-SubCell"/>
</dbReference>
<keyword evidence="2" id="KW-0813">Transport</keyword>
<keyword evidence="11" id="KW-1185">Reference proteome</keyword>
<evidence type="ECO:0000256" key="4">
    <source>
        <dbReference type="ARBA" id="ARBA00022927"/>
    </source>
</evidence>
<evidence type="ECO:0000256" key="1">
    <source>
        <dbReference type="ARBA" id="ARBA00004567"/>
    </source>
</evidence>
<dbReference type="PANTHER" id="PTHR13257:SF0">
    <property type="entry name" value="NUCLEAR PORE COMPLEX PROTEIN NUP88"/>
    <property type="match status" value="1"/>
</dbReference>
<dbReference type="PANTHER" id="PTHR13257">
    <property type="entry name" value="NUCLEOPORIN NUP84-RELATED"/>
    <property type="match status" value="1"/>
</dbReference>
<dbReference type="GO" id="GO:0006406">
    <property type="term" value="P:mRNA export from nucleus"/>
    <property type="evidence" value="ECO:0007669"/>
    <property type="project" value="TreeGrafter"/>
</dbReference>
<protein>
    <submittedName>
        <fullName evidence="10">Nucleoporin nup82</fullName>
    </submittedName>
</protein>
<feature type="region of interest" description="Disordered" evidence="9">
    <location>
        <begin position="1"/>
        <end position="24"/>
    </location>
</feature>
<gene>
    <name evidence="10" type="primary">nup82</name>
    <name evidence="10" type="ORF">DNF11_1267</name>
</gene>
<evidence type="ECO:0000256" key="5">
    <source>
        <dbReference type="ARBA" id="ARBA00023010"/>
    </source>
</evidence>
<feature type="compositionally biased region" description="Basic and acidic residues" evidence="9">
    <location>
        <begin position="12"/>
        <end position="24"/>
    </location>
</feature>
<evidence type="ECO:0000256" key="9">
    <source>
        <dbReference type="SAM" id="MobiDB-lite"/>
    </source>
</evidence>
<keyword evidence="5" id="KW-0811">Translocation</keyword>
<reference evidence="10 11" key="1">
    <citation type="submission" date="2018-10" db="EMBL/GenBank/DDBJ databases">
        <title>Complete genome sequence of Malassezia restricta CBS 7877.</title>
        <authorList>
            <person name="Morand S.C."/>
            <person name="Bertignac M."/>
            <person name="Iltis A."/>
            <person name="Kolder I."/>
            <person name="Pirovano W."/>
            <person name="Jourdain R."/>
            <person name="Clavaud C."/>
        </authorList>
    </citation>
    <scope>NUCLEOTIDE SEQUENCE [LARGE SCALE GENOMIC DNA]</scope>
    <source>
        <strain evidence="10 11">CBS 7877</strain>
    </source>
</reference>
<dbReference type="EMBL" id="CP033149">
    <property type="protein sequence ID" value="AYO42217.1"/>
    <property type="molecule type" value="Genomic_DNA"/>
</dbReference>
<keyword evidence="7" id="KW-0539">Nucleus</keyword>
<feature type="coiled-coil region" evidence="8">
    <location>
        <begin position="592"/>
        <end position="619"/>
    </location>
</feature>
<dbReference type="STRING" id="425264.A0A3G2S846"/>
<dbReference type="InterPro" id="IPR019321">
    <property type="entry name" value="Nucleoporin_Nup88"/>
</dbReference>
<comment type="subcellular location">
    <subcellularLocation>
        <location evidence="1">Nucleus</location>
        <location evidence="1">Nuclear pore complex</location>
    </subcellularLocation>
</comment>
<evidence type="ECO:0000256" key="7">
    <source>
        <dbReference type="ARBA" id="ARBA00023242"/>
    </source>
</evidence>
<dbReference type="VEuPathDB" id="FungiDB:DNF11_1267"/>
<accession>A0A3G2S846</accession>
<evidence type="ECO:0000313" key="10">
    <source>
        <dbReference type="EMBL" id="AYO42217.1"/>
    </source>
</evidence>
<evidence type="ECO:0000256" key="3">
    <source>
        <dbReference type="ARBA" id="ARBA00022816"/>
    </source>
</evidence>
<keyword evidence="6" id="KW-0906">Nuclear pore complex</keyword>
<dbReference type="GO" id="GO:0000055">
    <property type="term" value="P:ribosomal large subunit export from nucleus"/>
    <property type="evidence" value="ECO:0007669"/>
    <property type="project" value="InterPro"/>
</dbReference>
<sequence length="741" mass="82437">MWQEALSTHPIVTERRPPNERGGADITRRTSLLATRGTDLLAVVDNELRMTSVAYAKRHVEQGEGALSYKVLTNEALNFPIQSILVNSTGKLLAVVGVYEVVIVILPRRGYMKQVGTALPVKAVRVGTYYHAPHGTSPIAQCRWHPYGAGGVSFIVLTEDAVVREYDVSHDVDEPQQTLAVLGQPTRTSSMLSAEDDDAKVAVSCTFGEESSSWLLFTLLVLMRSGDVYILCPFMPKHAALPRLHVETLAALEARNTQNSTLAMRFLGDLVRQMQEATAPSFDDTSLDLAEPLTEGYVHVVLPACVPHRTAAQGPCLMRPAPVELNEDVASMACDVIMTRIAEDQAALDVVLIATLEGSIQCGLLAKPVVPHWIMGRSHAELPIMAVCECIDLELPPLEASVRTLQFVKDALYPDMVWVTHMHGMHALSLQPWTAPLLSAMASGNTDRLAAEQQHHTTVAPFVCLTTSADAPAITGACIINDVYLSYAFFILTSDTQLLARELNLRSVTEAHPPPTGRVAEYKTLLAEPFEMPKALEPMQLRPPNMPGEIRADAHTLRAFGQATETVRQRLQDVAKAGHAIQTRSAQQMREMQRQVAQLAQASKRVDAVRAEVLRARIERIDQTQRATVQRLDTLLQQLMDEHTPQLSVYERRWFDELQRMSHEFLGDKAKAKEQLLKLEHQWSHLRHHHHPQSDHVRPKSSELGSRQRERIEHTLAQEAQMLAQARSKIQYLRTALGMHT</sequence>
<keyword evidence="4" id="KW-0653">Protein transport</keyword>
<name>A0A3G2S846_MALR7</name>
<dbReference type="GO" id="GO:0006606">
    <property type="term" value="P:protein import into nucleus"/>
    <property type="evidence" value="ECO:0007669"/>
    <property type="project" value="TreeGrafter"/>
</dbReference>
<evidence type="ECO:0000256" key="8">
    <source>
        <dbReference type="SAM" id="Coils"/>
    </source>
</evidence>
<dbReference type="Proteomes" id="UP000269793">
    <property type="component" value="Chromosome II"/>
</dbReference>
<dbReference type="Pfam" id="PF10168">
    <property type="entry name" value="Nup88"/>
    <property type="match status" value="2"/>
</dbReference>
<dbReference type="GO" id="GO:0000056">
    <property type="term" value="P:ribosomal small subunit export from nucleus"/>
    <property type="evidence" value="ECO:0007669"/>
    <property type="project" value="InterPro"/>
</dbReference>